<dbReference type="PROSITE" id="PS51202">
    <property type="entry name" value="RCK_C"/>
    <property type="match status" value="1"/>
</dbReference>
<feature type="transmembrane region" description="Helical" evidence="8">
    <location>
        <begin position="35"/>
        <end position="53"/>
    </location>
</feature>
<name>A0ABY5V338_9BACT</name>
<feature type="transmembrane region" description="Helical" evidence="8">
    <location>
        <begin position="543"/>
        <end position="566"/>
    </location>
</feature>
<evidence type="ECO:0000256" key="4">
    <source>
        <dbReference type="ARBA" id="ARBA00022475"/>
    </source>
</evidence>
<accession>A0ABY5V338</accession>
<keyword evidence="3" id="KW-0813">Transport</keyword>
<protein>
    <submittedName>
        <fullName evidence="10">Aspartate-alanine antiporter</fullName>
    </submittedName>
</protein>
<dbReference type="InterPro" id="IPR006037">
    <property type="entry name" value="RCK_C"/>
</dbReference>
<organism evidence="10 11">
    <name type="scientific">Alistipes ihumii AP11</name>
    <dbReference type="NCBI Taxonomy" id="1211813"/>
    <lineage>
        <taxon>Bacteria</taxon>
        <taxon>Pseudomonadati</taxon>
        <taxon>Bacteroidota</taxon>
        <taxon>Bacteroidia</taxon>
        <taxon>Bacteroidales</taxon>
        <taxon>Rikenellaceae</taxon>
        <taxon>Alistipes</taxon>
    </lineage>
</organism>
<dbReference type="InterPro" id="IPR050144">
    <property type="entry name" value="AAE_transporter"/>
</dbReference>
<dbReference type="EMBL" id="CP102294">
    <property type="protein sequence ID" value="UWN58049.1"/>
    <property type="molecule type" value="Genomic_DNA"/>
</dbReference>
<evidence type="ECO:0000256" key="6">
    <source>
        <dbReference type="ARBA" id="ARBA00022989"/>
    </source>
</evidence>
<proteinExistence type="inferred from homology"/>
<feature type="transmembrane region" description="Helical" evidence="8">
    <location>
        <begin position="96"/>
        <end position="118"/>
    </location>
</feature>
<feature type="transmembrane region" description="Helical" evidence="8">
    <location>
        <begin position="456"/>
        <end position="474"/>
    </location>
</feature>
<evidence type="ECO:0000256" key="3">
    <source>
        <dbReference type="ARBA" id="ARBA00022448"/>
    </source>
</evidence>
<dbReference type="SUPFAM" id="SSF116726">
    <property type="entry name" value="TrkA C-terminal domain-like"/>
    <property type="match status" value="1"/>
</dbReference>
<dbReference type="InterPro" id="IPR006512">
    <property type="entry name" value="YidE_YbjL"/>
</dbReference>
<evidence type="ECO:0000256" key="2">
    <source>
        <dbReference type="ARBA" id="ARBA00009854"/>
    </source>
</evidence>
<dbReference type="InterPro" id="IPR036721">
    <property type="entry name" value="RCK_C_sf"/>
</dbReference>
<feature type="transmembrane region" description="Helical" evidence="8">
    <location>
        <begin position="7"/>
        <end position="29"/>
    </location>
</feature>
<feature type="domain" description="RCK C-terminal" evidence="9">
    <location>
        <begin position="295"/>
        <end position="380"/>
    </location>
</feature>
<dbReference type="PANTHER" id="PTHR30445">
    <property type="entry name" value="K(+)_H(+) ANTIPORTER SUBUNIT KHTT"/>
    <property type="match status" value="1"/>
</dbReference>
<feature type="transmembrane region" description="Helical" evidence="8">
    <location>
        <begin position="480"/>
        <end position="501"/>
    </location>
</feature>
<keyword evidence="4" id="KW-1003">Cell membrane</keyword>
<evidence type="ECO:0000313" key="10">
    <source>
        <dbReference type="EMBL" id="UWN58049.1"/>
    </source>
</evidence>
<feature type="transmembrane region" description="Helical" evidence="8">
    <location>
        <begin position="390"/>
        <end position="409"/>
    </location>
</feature>
<dbReference type="GeneID" id="82890977"/>
<comment type="subcellular location">
    <subcellularLocation>
        <location evidence="1">Cell membrane</location>
        <topology evidence="1">Multi-pass membrane protein</topology>
    </subcellularLocation>
</comment>
<feature type="transmembrane region" description="Helical" evidence="8">
    <location>
        <begin position="65"/>
        <end position="84"/>
    </location>
</feature>
<sequence>MFTGTDIVKFFQENSALAVFLTVAIGFWIGKFRFGNFSLGIVTSVLLVGVVVGQMNIRIPEPAKTLFFLMFLFSIGYSVGPQFFRGLRKDGLPQVGFAVVVCVMCLLSVWGCAIVMGYDAAQAAGLLAGSQTMSAVIGAATDTIHELPGGRDTDLSVMPVCYAVTYIYGTAGSAWVLGTLGPRLLGGVAKVKQAAKQMESQMGDDMSLSPGFDPAARTIVFRAFSADNEWFEPGRTVREFEQYMAGQQKRIFVERLRQQGSVKDPSPKTVIRRGDEIVVSGRRRFVIEEETWIGREVEDKELVNFSVETLPVVVNKKGVAGKTVRALLKEKYMHGVSIRSIRRANVQIPVLGGGKLDAGDRIELVGLRQDVERAAEEIGFSDAPTEKSSMTLVGMGIFLGGLIFGWAFVTRIGNVPLSLTVSGGVLIAGLICGWLRAKRPTLGGVPEPAVWFMNNVGLNVFIAIVGITTGPSFVRGFQEVGWSLFLVGAVATTIPLVAGIFIGKYLFRFNEAIVLGCVSGSRTTTAALGAVEETLESNVPAMGYTITYAIGNTLLIIWGVVIVLLVA</sequence>
<dbReference type="Proteomes" id="UP001059295">
    <property type="component" value="Chromosome"/>
</dbReference>
<keyword evidence="7 8" id="KW-0472">Membrane</keyword>
<keyword evidence="11" id="KW-1185">Reference proteome</keyword>
<dbReference type="InterPro" id="IPR022457">
    <property type="entry name" value="Asp_Ala_antiprt"/>
</dbReference>
<evidence type="ECO:0000256" key="8">
    <source>
        <dbReference type="SAM" id="Phobius"/>
    </source>
</evidence>
<evidence type="ECO:0000313" key="11">
    <source>
        <dbReference type="Proteomes" id="UP001059295"/>
    </source>
</evidence>
<dbReference type="NCBIfam" id="TIGR03802">
    <property type="entry name" value="Asp_Ala_antiprt"/>
    <property type="match status" value="1"/>
</dbReference>
<evidence type="ECO:0000256" key="1">
    <source>
        <dbReference type="ARBA" id="ARBA00004651"/>
    </source>
</evidence>
<evidence type="ECO:0000259" key="9">
    <source>
        <dbReference type="PROSITE" id="PS51202"/>
    </source>
</evidence>
<dbReference type="Pfam" id="PF06826">
    <property type="entry name" value="Asp-Al_Ex"/>
    <property type="match status" value="2"/>
</dbReference>
<gene>
    <name evidence="10" type="primary">aspT</name>
    <name evidence="10" type="ORF">NQ491_04545</name>
</gene>
<dbReference type="NCBIfam" id="TIGR01625">
    <property type="entry name" value="YidE_YbjL_dupl"/>
    <property type="match status" value="2"/>
</dbReference>
<feature type="transmembrane region" description="Helical" evidence="8">
    <location>
        <begin position="415"/>
        <end position="435"/>
    </location>
</feature>
<reference evidence="10" key="1">
    <citation type="journal article" date="2022" name="Cell">
        <title>Design, construction, and in vivo augmentation of a complex gut microbiome.</title>
        <authorList>
            <person name="Cheng A.G."/>
            <person name="Ho P.Y."/>
            <person name="Aranda-Diaz A."/>
            <person name="Jain S."/>
            <person name="Yu F.B."/>
            <person name="Meng X."/>
            <person name="Wang M."/>
            <person name="Iakiviak M."/>
            <person name="Nagashima K."/>
            <person name="Zhao A."/>
            <person name="Murugkar P."/>
            <person name="Patil A."/>
            <person name="Atabakhsh K."/>
            <person name="Weakley A."/>
            <person name="Yan J."/>
            <person name="Brumbaugh A.R."/>
            <person name="Higginbottom S."/>
            <person name="Dimas A."/>
            <person name="Shiver A.L."/>
            <person name="Deutschbauer A."/>
            <person name="Neff N."/>
            <person name="Sonnenburg J.L."/>
            <person name="Huang K.C."/>
            <person name="Fischbach M.A."/>
        </authorList>
    </citation>
    <scope>NUCLEOTIDE SEQUENCE</scope>
    <source>
        <strain evidence="10">AP11</strain>
    </source>
</reference>
<evidence type="ECO:0000256" key="7">
    <source>
        <dbReference type="ARBA" id="ARBA00023136"/>
    </source>
</evidence>
<dbReference type="PANTHER" id="PTHR30445:SF9">
    <property type="match status" value="1"/>
</dbReference>
<comment type="similarity">
    <text evidence="2">Belongs to the AAE transporter (TC 2.A.81) family.</text>
</comment>
<keyword evidence="6 8" id="KW-1133">Transmembrane helix</keyword>
<evidence type="ECO:0000256" key="5">
    <source>
        <dbReference type="ARBA" id="ARBA00022692"/>
    </source>
</evidence>
<dbReference type="RefSeq" id="WP_019246403.1">
    <property type="nucleotide sequence ID" value="NZ_CAPH01000016.1"/>
</dbReference>
<keyword evidence="5 8" id="KW-0812">Transmembrane</keyword>